<dbReference type="GO" id="GO:0008794">
    <property type="term" value="F:arsenate reductase (glutaredoxin) activity"/>
    <property type="evidence" value="ECO:0007669"/>
    <property type="project" value="UniProtKB-UniRule"/>
</dbReference>
<dbReference type="Pfam" id="PF03960">
    <property type="entry name" value="ArsC"/>
    <property type="match status" value="1"/>
</dbReference>
<dbReference type="CDD" id="cd03034">
    <property type="entry name" value="ArsC_ArsC"/>
    <property type="match status" value="1"/>
</dbReference>
<accession>L0WDV8</accession>
<evidence type="ECO:0000256" key="1">
    <source>
        <dbReference type="ARBA" id="ARBA00007198"/>
    </source>
</evidence>
<evidence type="ECO:0000313" key="6">
    <source>
        <dbReference type="Proteomes" id="UP000010164"/>
    </source>
</evidence>
<protein>
    <recommendedName>
        <fullName evidence="4">Arsenate reductase</fullName>
        <ecNumber evidence="4">1.20.4.1</ecNumber>
    </recommendedName>
</protein>
<dbReference type="SUPFAM" id="SSF52833">
    <property type="entry name" value="Thioredoxin-like"/>
    <property type="match status" value="1"/>
</dbReference>
<evidence type="ECO:0000256" key="4">
    <source>
        <dbReference type="RuleBase" id="RU362029"/>
    </source>
</evidence>
<comment type="catalytic activity">
    <reaction evidence="4">
        <text>[glutaredoxin]-dithiol + arsenate + glutathione + H(+) = glutathionyl-S-S-[glutaredoxin] + arsenite + H2O</text>
        <dbReference type="Rhea" id="RHEA:22016"/>
        <dbReference type="Rhea" id="RHEA-COMP:10729"/>
        <dbReference type="Rhea" id="RHEA-COMP:17668"/>
        <dbReference type="ChEBI" id="CHEBI:15377"/>
        <dbReference type="ChEBI" id="CHEBI:15378"/>
        <dbReference type="ChEBI" id="CHEBI:29242"/>
        <dbReference type="ChEBI" id="CHEBI:29950"/>
        <dbReference type="ChEBI" id="CHEBI:48597"/>
        <dbReference type="ChEBI" id="CHEBI:57925"/>
        <dbReference type="ChEBI" id="CHEBI:146199"/>
        <dbReference type="EC" id="1.20.4.1"/>
    </reaction>
</comment>
<name>L0WDV8_9GAMM</name>
<dbReference type="PANTHER" id="PTHR30041">
    <property type="entry name" value="ARSENATE REDUCTASE"/>
    <property type="match status" value="1"/>
</dbReference>
<dbReference type="PATRIC" id="fig|1177179.3.peg.1237"/>
<keyword evidence="2 4" id="KW-0560">Oxidoreductase</keyword>
<dbReference type="PROSITE" id="PS51353">
    <property type="entry name" value="ARSC"/>
    <property type="match status" value="1"/>
</dbReference>
<dbReference type="InterPro" id="IPR036249">
    <property type="entry name" value="Thioredoxin-like_sf"/>
</dbReference>
<dbReference type="Gene3D" id="3.40.30.10">
    <property type="entry name" value="Glutaredoxin"/>
    <property type="match status" value="1"/>
</dbReference>
<dbReference type="EC" id="1.20.4.1" evidence="4"/>
<reference evidence="5 6" key="1">
    <citation type="journal article" date="2012" name="J. Bacteriol.">
        <title>Genome Sequence of the Alkane-Degrading Bacterium Alcanivorax hongdengensis Type Strain A-11-3.</title>
        <authorList>
            <person name="Lai Q."/>
            <person name="Shao Z."/>
        </authorList>
    </citation>
    <scope>NUCLEOTIDE SEQUENCE [LARGE SCALE GENOMIC DNA]</scope>
    <source>
        <strain evidence="5 6">A-11-3</strain>
    </source>
</reference>
<dbReference type="AlphaFoldDB" id="L0WDV8"/>
<dbReference type="STRING" id="1177179.A11A3_06151"/>
<sequence>MADYTIYHNPRCSKSRQTLALLEENGIEPTVVRYLDDTPDAATLASLIKKLGLDRAHDLLRHKEADYKDAGLSPQSSDKAVIEAMVSHPKLIERPIVVHGDRAVLGRPPENVLNLLD</sequence>
<dbReference type="InterPro" id="IPR006660">
    <property type="entry name" value="Arsenate_reductase-like"/>
</dbReference>
<comment type="caution">
    <text evidence="5">The sequence shown here is derived from an EMBL/GenBank/DDBJ whole genome shotgun (WGS) entry which is preliminary data.</text>
</comment>
<keyword evidence="6" id="KW-1185">Reference proteome</keyword>
<gene>
    <name evidence="5" type="ORF">A11A3_06151</name>
</gene>
<dbReference type="eggNOG" id="COG1393">
    <property type="taxonomic scope" value="Bacteria"/>
</dbReference>
<organism evidence="5 6">
    <name type="scientific">Alcanivorax hongdengensis A-11-3</name>
    <dbReference type="NCBI Taxonomy" id="1177179"/>
    <lineage>
        <taxon>Bacteria</taxon>
        <taxon>Pseudomonadati</taxon>
        <taxon>Pseudomonadota</taxon>
        <taxon>Gammaproteobacteria</taxon>
        <taxon>Oceanospirillales</taxon>
        <taxon>Alcanivoracaceae</taxon>
        <taxon>Alcanivorax</taxon>
    </lineage>
</organism>
<evidence type="ECO:0000256" key="3">
    <source>
        <dbReference type="PROSITE-ProRule" id="PRU01282"/>
    </source>
</evidence>
<dbReference type="PANTHER" id="PTHR30041:SF4">
    <property type="entry name" value="ARSENATE REDUCTASE"/>
    <property type="match status" value="1"/>
</dbReference>
<dbReference type="NCBIfam" id="TIGR00014">
    <property type="entry name" value="arsC"/>
    <property type="match status" value="1"/>
</dbReference>
<evidence type="ECO:0000313" key="5">
    <source>
        <dbReference type="EMBL" id="EKF75013.1"/>
    </source>
</evidence>
<dbReference type="InterPro" id="IPR006659">
    <property type="entry name" value="Arsenate_reductase"/>
</dbReference>
<dbReference type="Proteomes" id="UP000010164">
    <property type="component" value="Unassembled WGS sequence"/>
</dbReference>
<dbReference type="RefSeq" id="WP_008928414.1">
    <property type="nucleotide sequence ID" value="NZ_AMRJ01000006.1"/>
</dbReference>
<evidence type="ECO:0000256" key="2">
    <source>
        <dbReference type="ARBA" id="ARBA00023002"/>
    </source>
</evidence>
<comment type="similarity">
    <text evidence="1 3 4">Belongs to the ArsC family.</text>
</comment>
<dbReference type="OrthoDB" id="9790554at2"/>
<proteinExistence type="inferred from homology"/>
<dbReference type="EMBL" id="AMRJ01000006">
    <property type="protein sequence ID" value="EKF75013.1"/>
    <property type="molecule type" value="Genomic_DNA"/>
</dbReference>